<accession>A0ABT8MYP9</accession>
<organism evidence="1 2">
    <name type="scientific">Planococcus shixiaomingii</name>
    <dbReference type="NCBI Taxonomy" id="3058393"/>
    <lineage>
        <taxon>Bacteria</taxon>
        <taxon>Bacillati</taxon>
        <taxon>Bacillota</taxon>
        <taxon>Bacilli</taxon>
        <taxon>Bacillales</taxon>
        <taxon>Caryophanaceae</taxon>
        <taxon>Planococcus</taxon>
    </lineage>
</organism>
<comment type="caution">
    <text evidence="1">The sequence shown here is derived from an EMBL/GenBank/DDBJ whole genome shotgun (WGS) entry which is preliminary data.</text>
</comment>
<name>A0ABT8MYP9_9BACL</name>
<gene>
    <name evidence="1" type="ORF">QWY14_03095</name>
</gene>
<reference evidence="1 2" key="1">
    <citation type="submission" date="2023-06" db="EMBL/GenBank/DDBJ databases">
        <title>Novel species in genus Planococcus.</title>
        <authorList>
            <person name="Ning S."/>
        </authorList>
    </citation>
    <scope>NUCLEOTIDE SEQUENCE [LARGE SCALE GENOMIC DNA]</scope>
    <source>
        <strain evidence="1 2">N028</strain>
    </source>
</reference>
<dbReference type="EMBL" id="JAUJWV010000001">
    <property type="protein sequence ID" value="MDN7240756.1"/>
    <property type="molecule type" value="Genomic_DNA"/>
</dbReference>
<proteinExistence type="predicted"/>
<protein>
    <submittedName>
        <fullName evidence="1">DUF4279 domain-containing protein</fullName>
    </submittedName>
</protein>
<dbReference type="RefSeq" id="WP_301722650.1">
    <property type="nucleotide sequence ID" value="NZ_JAUJWV010000001.1"/>
</dbReference>
<evidence type="ECO:0000313" key="2">
    <source>
        <dbReference type="Proteomes" id="UP001172055"/>
    </source>
</evidence>
<dbReference type="InterPro" id="IPR025459">
    <property type="entry name" value="DUF4279"/>
</dbReference>
<sequence>MFETKSEVMVRFSLFGDEFPIDFVTEQLGIEPTATYKKEEILAKADKGFRTRYRKESCWELSSGYQTSFDAGEQMNQVLEPLKSKTALINNLKAQFNLDCKIFVVIVIKKWRHSSVWSGFSTSGIRLSCRAEFDTDLYAWTYEEEDTHL</sequence>
<dbReference type="Proteomes" id="UP001172055">
    <property type="component" value="Unassembled WGS sequence"/>
</dbReference>
<dbReference type="Pfam" id="PF14106">
    <property type="entry name" value="DUF4279"/>
    <property type="match status" value="1"/>
</dbReference>
<evidence type="ECO:0000313" key="1">
    <source>
        <dbReference type="EMBL" id="MDN7240756.1"/>
    </source>
</evidence>
<keyword evidence="2" id="KW-1185">Reference proteome</keyword>